<gene>
    <name evidence="2" type="ORF">M9Y10_040236</name>
</gene>
<evidence type="ECO:0000256" key="1">
    <source>
        <dbReference type="SAM" id="MobiDB-lite"/>
    </source>
</evidence>
<feature type="region of interest" description="Disordered" evidence="1">
    <location>
        <begin position="190"/>
        <end position="213"/>
    </location>
</feature>
<feature type="region of interest" description="Disordered" evidence="1">
    <location>
        <begin position="142"/>
        <end position="163"/>
    </location>
</feature>
<dbReference type="Proteomes" id="UP001470230">
    <property type="component" value="Unassembled WGS sequence"/>
</dbReference>
<comment type="caution">
    <text evidence="2">The sequence shown here is derived from an EMBL/GenBank/DDBJ whole genome shotgun (WGS) entry which is preliminary data.</text>
</comment>
<keyword evidence="3" id="KW-1185">Reference proteome</keyword>
<proteinExistence type="predicted"/>
<accession>A0ABR2GQ24</accession>
<dbReference type="EMBL" id="JAPFFF010000071">
    <property type="protein sequence ID" value="KAK8836035.1"/>
    <property type="molecule type" value="Genomic_DNA"/>
</dbReference>
<protein>
    <submittedName>
        <fullName evidence="2">Uncharacterized protein</fullName>
    </submittedName>
</protein>
<organism evidence="2 3">
    <name type="scientific">Tritrichomonas musculus</name>
    <dbReference type="NCBI Taxonomy" id="1915356"/>
    <lineage>
        <taxon>Eukaryota</taxon>
        <taxon>Metamonada</taxon>
        <taxon>Parabasalia</taxon>
        <taxon>Tritrichomonadida</taxon>
        <taxon>Tritrichomonadidae</taxon>
        <taxon>Tritrichomonas</taxon>
    </lineage>
</organism>
<evidence type="ECO:0000313" key="3">
    <source>
        <dbReference type="Proteomes" id="UP001470230"/>
    </source>
</evidence>
<name>A0ABR2GQ24_9EUKA</name>
<sequence length="213" mass="25412">MTVTVKFVKVVHNDRDKHAEKEPRDWRYSHEEDGHVYRQLDPFLLLDRVIFFYLKLCCEVDVESDHCEQECRAHEQQEPLERYERRVRVLAHQRNRVASDDNQRASALQHVLARAVVYLRNREGENPADLDHDAGPRQVVRAAEEDEQPRDDSWQHKRKRNEADDAVPVALVLAEHELHEEVCRWDKQERQNVCEEEREVVDEDDADRDEVFE</sequence>
<feature type="compositionally biased region" description="Acidic residues" evidence="1">
    <location>
        <begin position="196"/>
        <end position="213"/>
    </location>
</feature>
<evidence type="ECO:0000313" key="2">
    <source>
        <dbReference type="EMBL" id="KAK8836035.1"/>
    </source>
</evidence>
<reference evidence="2 3" key="1">
    <citation type="submission" date="2024-04" db="EMBL/GenBank/DDBJ databases">
        <title>Tritrichomonas musculus Genome.</title>
        <authorList>
            <person name="Alves-Ferreira E."/>
            <person name="Grigg M."/>
            <person name="Lorenzi H."/>
            <person name="Galac M."/>
        </authorList>
    </citation>
    <scope>NUCLEOTIDE SEQUENCE [LARGE SCALE GENOMIC DNA]</scope>
    <source>
        <strain evidence="2 3">EAF2021</strain>
    </source>
</reference>